<keyword evidence="1" id="KW-0472">Membrane</keyword>
<dbReference type="OrthoDB" id="370053at2"/>
<dbReference type="HOGENOM" id="CLU_068878_1_1_5"/>
<feature type="transmembrane region" description="Helical" evidence="1">
    <location>
        <begin position="144"/>
        <end position="162"/>
    </location>
</feature>
<name>A0A0A8K5R9_9HYPH</name>
<dbReference type="PANTHER" id="PTHR34821:SF2">
    <property type="entry name" value="INNER MEMBRANE PROTEIN YDCZ"/>
    <property type="match status" value="1"/>
</dbReference>
<dbReference type="InterPro" id="IPR006750">
    <property type="entry name" value="YdcZ"/>
</dbReference>
<dbReference type="Proteomes" id="UP000031643">
    <property type="component" value="Chromosome"/>
</dbReference>
<feature type="transmembrane region" description="Helical" evidence="1">
    <location>
        <begin position="51"/>
        <end position="73"/>
    </location>
</feature>
<dbReference type="EMBL" id="AP014648">
    <property type="protein sequence ID" value="BAQ17334.1"/>
    <property type="molecule type" value="Genomic_DNA"/>
</dbReference>
<dbReference type="PRINTS" id="PR00173">
    <property type="entry name" value="EDTRNSPORT"/>
</dbReference>
<accession>A0A0A8K5R9</accession>
<protein>
    <submittedName>
        <fullName evidence="2">Integral membrane protein</fullName>
    </submittedName>
</protein>
<dbReference type="Pfam" id="PF04657">
    <property type="entry name" value="DMT_YdcZ"/>
    <property type="match status" value="1"/>
</dbReference>
<dbReference type="PANTHER" id="PTHR34821">
    <property type="entry name" value="INNER MEMBRANE PROTEIN YDCZ"/>
    <property type="match status" value="1"/>
</dbReference>
<keyword evidence="3" id="KW-1185">Reference proteome</keyword>
<dbReference type="KEGG" id="mcg:GL4_1882"/>
<dbReference type="STRING" id="1384459.GL4_1882"/>
<evidence type="ECO:0000313" key="3">
    <source>
        <dbReference type="Proteomes" id="UP000031643"/>
    </source>
</evidence>
<dbReference type="GO" id="GO:0005886">
    <property type="term" value="C:plasma membrane"/>
    <property type="evidence" value="ECO:0007669"/>
    <property type="project" value="TreeGrafter"/>
</dbReference>
<proteinExistence type="predicted"/>
<keyword evidence="1" id="KW-0812">Transmembrane</keyword>
<sequence length="165" mass="16883">MTGGRNGKPKERAAMSGTAMLLTLVALATGAMIAMQAPINAELAARLGHPLSAALWSFCVGTVALAVVVLLFARGSTDLSALRSMPLYMLIGGGLLGAVYVLVNLVLAPKIGVAALMALAIAGQLAAALLLDRFGLFDLAQRELSVGRVSGVVLVLVGALMVRML</sequence>
<feature type="transmembrane region" description="Helical" evidence="1">
    <location>
        <begin position="85"/>
        <end position="107"/>
    </location>
</feature>
<feature type="transmembrane region" description="Helical" evidence="1">
    <location>
        <begin position="113"/>
        <end position="132"/>
    </location>
</feature>
<evidence type="ECO:0000313" key="2">
    <source>
        <dbReference type="EMBL" id="BAQ17334.1"/>
    </source>
</evidence>
<keyword evidence="1" id="KW-1133">Transmembrane helix</keyword>
<gene>
    <name evidence="2" type="ORF">GL4_1882</name>
</gene>
<evidence type="ECO:0000256" key="1">
    <source>
        <dbReference type="SAM" id="Phobius"/>
    </source>
</evidence>
<dbReference type="AlphaFoldDB" id="A0A0A8K5R9"/>
<organism evidence="2 3">
    <name type="scientific">Methyloceanibacter caenitepidi</name>
    <dbReference type="NCBI Taxonomy" id="1384459"/>
    <lineage>
        <taxon>Bacteria</taxon>
        <taxon>Pseudomonadati</taxon>
        <taxon>Pseudomonadota</taxon>
        <taxon>Alphaproteobacteria</taxon>
        <taxon>Hyphomicrobiales</taxon>
        <taxon>Hyphomicrobiaceae</taxon>
        <taxon>Methyloceanibacter</taxon>
    </lineage>
</organism>
<reference evidence="2 3" key="1">
    <citation type="submission" date="2014-09" db="EMBL/GenBank/DDBJ databases">
        <title>Genome sequencing of Methyloceanibacter caenitepidi Gela4.</title>
        <authorList>
            <person name="Takeuchi M."/>
            <person name="Susumu S."/>
            <person name="Kamagata Y."/>
            <person name="Oshima K."/>
            <person name="Hattori M."/>
            <person name="Iwasaki W."/>
        </authorList>
    </citation>
    <scope>NUCLEOTIDE SEQUENCE [LARGE SCALE GENOMIC DNA]</scope>
    <source>
        <strain evidence="2 3">Gela4</strain>
    </source>
</reference>